<dbReference type="PANTHER" id="PTHR48013:SF32">
    <property type="entry name" value="MITOGEN-ACTIVATED PROTEIN KINASE KINASE 2-LIKE"/>
    <property type="match status" value="1"/>
</dbReference>
<comment type="catalytic activity">
    <reaction evidence="10">
        <text>L-tyrosyl-[protein] + ATP = O-phospho-L-tyrosyl-[protein] + ADP + H(+)</text>
        <dbReference type="Rhea" id="RHEA:10596"/>
        <dbReference type="Rhea" id="RHEA-COMP:10136"/>
        <dbReference type="Rhea" id="RHEA-COMP:20101"/>
        <dbReference type="ChEBI" id="CHEBI:15378"/>
        <dbReference type="ChEBI" id="CHEBI:30616"/>
        <dbReference type="ChEBI" id="CHEBI:46858"/>
        <dbReference type="ChEBI" id="CHEBI:61978"/>
        <dbReference type="ChEBI" id="CHEBI:456216"/>
        <dbReference type="EC" id="2.7.12.2"/>
    </reaction>
</comment>
<reference evidence="14 15" key="1">
    <citation type="submission" date="2019-09" db="EMBL/GenBank/DDBJ databases">
        <authorList>
            <person name="Ou C."/>
        </authorList>
    </citation>
    <scope>NUCLEOTIDE SEQUENCE [LARGE SCALE GENOMIC DNA]</scope>
    <source>
        <strain evidence="14">S2</strain>
        <tissue evidence="14">Leaf</tissue>
    </source>
</reference>
<dbReference type="FunFam" id="1.10.510.10:FF:000285">
    <property type="entry name" value="Mitogen-activated protein kinase kinase 6"/>
    <property type="match status" value="1"/>
</dbReference>
<evidence type="ECO:0000313" key="15">
    <source>
        <dbReference type="Proteomes" id="UP000327157"/>
    </source>
</evidence>
<dbReference type="AlphaFoldDB" id="A0A5N5GZC8"/>
<dbReference type="GO" id="GO:0004708">
    <property type="term" value="F:MAP kinase kinase activity"/>
    <property type="evidence" value="ECO:0007669"/>
    <property type="project" value="UniProtKB-EC"/>
</dbReference>
<keyword evidence="4 14" id="KW-0418">Kinase</keyword>
<dbReference type="Pfam" id="PF00069">
    <property type="entry name" value="Pkinase"/>
    <property type="match status" value="1"/>
</dbReference>
<feature type="compositionally biased region" description="Low complexity" evidence="12">
    <location>
        <begin position="418"/>
        <end position="451"/>
    </location>
</feature>
<reference evidence="14 15" key="3">
    <citation type="submission" date="2019-11" db="EMBL/GenBank/DDBJ databases">
        <title>A de novo genome assembly of a pear dwarfing rootstock.</title>
        <authorList>
            <person name="Wang F."/>
            <person name="Wang J."/>
            <person name="Li S."/>
            <person name="Zhang Y."/>
            <person name="Fang M."/>
            <person name="Ma L."/>
            <person name="Zhao Y."/>
            <person name="Jiang S."/>
        </authorList>
    </citation>
    <scope>NUCLEOTIDE SEQUENCE [LARGE SCALE GENOMIC DNA]</scope>
    <source>
        <strain evidence="14">S2</strain>
        <tissue evidence="14">Leaf</tissue>
    </source>
</reference>
<keyword evidence="2" id="KW-0808">Transferase</keyword>
<dbReference type="InterPro" id="IPR000719">
    <property type="entry name" value="Prot_kinase_dom"/>
</dbReference>
<dbReference type="GO" id="GO:0005524">
    <property type="term" value="F:ATP binding"/>
    <property type="evidence" value="ECO:0007669"/>
    <property type="project" value="UniProtKB-UniRule"/>
</dbReference>
<dbReference type="GO" id="GO:0051707">
    <property type="term" value="P:response to other organism"/>
    <property type="evidence" value="ECO:0007669"/>
    <property type="project" value="UniProtKB-ARBA"/>
</dbReference>
<protein>
    <recommendedName>
        <fullName evidence="7">mitogen-activated protein kinase kinase</fullName>
        <ecNumber evidence="7">2.7.12.2</ecNumber>
    </recommendedName>
</protein>
<evidence type="ECO:0000256" key="12">
    <source>
        <dbReference type="SAM" id="MobiDB-lite"/>
    </source>
</evidence>
<evidence type="ECO:0000256" key="6">
    <source>
        <dbReference type="ARBA" id="ARBA00038035"/>
    </source>
</evidence>
<dbReference type="SUPFAM" id="SSF56112">
    <property type="entry name" value="Protein kinase-like (PK-like)"/>
    <property type="match status" value="1"/>
</dbReference>
<comment type="caution">
    <text evidence="14">The sequence shown here is derived from an EMBL/GenBank/DDBJ whole genome shotgun (WGS) entry which is preliminary data.</text>
</comment>
<dbReference type="InterPro" id="IPR011009">
    <property type="entry name" value="Kinase-like_dom_sf"/>
</dbReference>
<proteinExistence type="inferred from homology"/>
<evidence type="ECO:0000256" key="10">
    <source>
        <dbReference type="ARBA" id="ARBA00051693"/>
    </source>
</evidence>
<dbReference type="Gene3D" id="3.30.200.20">
    <property type="entry name" value="Phosphorylase Kinase, domain 1"/>
    <property type="match status" value="1"/>
</dbReference>
<reference evidence="15" key="2">
    <citation type="submission" date="2019-10" db="EMBL/GenBank/DDBJ databases">
        <title>A de novo genome assembly of a pear dwarfing rootstock.</title>
        <authorList>
            <person name="Wang F."/>
            <person name="Wang J."/>
            <person name="Li S."/>
            <person name="Zhang Y."/>
            <person name="Fang M."/>
            <person name="Ma L."/>
            <person name="Zhao Y."/>
            <person name="Jiang S."/>
        </authorList>
    </citation>
    <scope>NUCLEOTIDE SEQUENCE [LARGE SCALE GENOMIC DNA]</scope>
</reference>
<dbReference type="CDD" id="cd06623">
    <property type="entry name" value="PKc_MAPKK_plant_like"/>
    <property type="match status" value="1"/>
</dbReference>
<evidence type="ECO:0000259" key="13">
    <source>
        <dbReference type="PROSITE" id="PS50011"/>
    </source>
</evidence>
<evidence type="ECO:0000256" key="5">
    <source>
        <dbReference type="ARBA" id="ARBA00022840"/>
    </source>
</evidence>
<feature type="binding site" evidence="11">
    <location>
        <position position="104"/>
    </location>
    <ligand>
        <name>ATP</name>
        <dbReference type="ChEBI" id="CHEBI:30616"/>
    </ligand>
</feature>
<sequence>MKTKTPLNLNLKQLKLNVPAQEANIKSFLTASGTFHDGDLRLNQKGLRLISEEKETPDQSSDSKELNFEITLEDLETIKVIGKGSGGVVQLVRHKWVGTLFALKVIQMNIQEEIRKQIVQELKINQAAQCPHVVVCHHSFYHNGAISLVLEYMNRGSLADVIGQVNTILEPYLAVVCKQVLQGLVYLHNERHVIHRDIKPSNLLVNHEGQVKITDFGVSASLASSMGLRDTFVGTYNYMSPERISGSTYDYSCDIWSLGLVVLECAIGRFPYMQSEDQQSWPSFYELLEAIVESPPPSAPPDQFSPEFCSFVSACIQKDPQHRSSCLDLLSHPFIKKFEDKDIDLEILVGSLEPPVNFPRYSAESSTLRLQEMGRREGEMRASGGQNREENHAHQVGKEFWVFNQEHEEVICDDSRSFESSSMQNSMSSTESSSSSDLVEDASSSSSTSSSNGPLYELSDLMMHLPIKRGLSKCYEGKSQSFTTLASVTTLEDLAKKVAPCRKRIKACKSFGGGFDGHKSPYLSPKANISKKASRGVGSFLYSLSNRGKLLD</sequence>
<dbReference type="PROSITE" id="PS00108">
    <property type="entry name" value="PROTEIN_KINASE_ST"/>
    <property type="match status" value="1"/>
</dbReference>
<dbReference type="InterPro" id="IPR017441">
    <property type="entry name" value="Protein_kinase_ATP_BS"/>
</dbReference>
<dbReference type="Gene3D" id="1.10.510.10">
    <property type="entry name" value="Transferase(Phosphotransferase) domain 1"/>
    <property type="match status" value="1"/>
</dbReference>
<evidence type="ECO:0000313" key="14">
    <source>
        <dbReference type="EMBL" id="KAB2618440.1"/>
    </source>
</evidence>
<keyword evidence="1" id="KW-0723">Serine/threonine-protein kinase</keyword>
<evidence type="ECO:0000256" key="8">
    <source>
        <dbReference type="ARBA" id="ARBA00049014"/>
    </source>
</evidence>
<dbReference type="PANTHER" id="PTHR48013">
    <property type="entry name" value="DUAL SPECIFICITY MITOGEN-ACTIVATED PROTEIN KINASE KINASE 5-RELATED"/>
    <property type="match status" value="1"/>
</dbReference>
<feature type="domain" description="Protein kinase" evidence="13">
    <location>
        <begin position="75"/>
        <end position="335"/>
    </location>
</feature>
<name>A0A5N5GZC8_9ROSA</name>
<feature type="region of interest" description="Disordered" evidence="12">
    <location>
        <begin position="416"/>
        <end position="453"/>
    </location>
</feature>
<accession>A0A5N5GZC8</accession>
<keyword evidence="15" id="KW-1185">Reference proteome</keyword>
<dbReference type="OrthoDB" id="10252354at2759"/>
<evidence type="ECO:0000256" key="3">
    <source>
        <dbReference type="ARBA" id="ARBA00022741"/>
    </source>
</evidence>
<organism evidence="14 15">
    <name type="scientific">Pyrus ussuriensis x Pyrus communis</name>
    <dbReference type="NCBI Taxonomy" id="2448454"/>
    <lineage>
        <taxon>Eukaryota</taxon>
        <taxon>Viridiplantae</taxon>
        <taxon>Streptophyta</taxon>
        <taxon>Embryophyta</taxon>
        <taxon>Tracheophyta</taxon>
        <taxon>Spermatophyta</taxon>
        <taxon>Magnoliopsida</taxon>
        <taxon>eudicotyledons</taxon>
        <taxon>Gunneridae</taxon>
        <taxon>Pentapetalae</taxon>
        <taxon>rosids</taxon>
        <taxon>fabids</taxon>
        <taxon>Rosales</taxon>
        <taxon>Rosaceae</taxon>
        <taxon>Amygdaloideae</taxon>
        <taxon>Maleae</taxon>
        <taxon>Pyrus</taxon>
    </lineage>
</organism>
<keyword evidence="3 11" id="KW-0547">Nucleotide-binding</keyword>
<evidence type="ECO:0000256" key="7">
    <source>
        <dbReference type="ARBA" id="ARBA00038999"/>
    </source>
</evidence>
<evidence type="ECO:0000256" key="4">
    <source>
        <dbReference type="ARBA" id="ARBA00022777"/>
    </source>
</evidence>
<evidence type="ECO:0000256" key="1">
    <source>
        <dbReference type="ARBA" id="ARBA00022527"/>
    </source>
</evidence>
<gene>
    <name evidence="14" type="ORF">D8674_014309</name>
</gene>
<evidence type="ECO:0000256" key="11">
    <source>
        <dbReference type="PROSITE-ProRule" id="PRU10141"/>
    </source>
</evidence>
<comment type="similarity">
    <text evidence="6">Belongs to the protein kinase superfamily. STE Ser/Thr protein kinase family. MAP kinase kinase subfamily.</text>
</comment>
<evidence type="ECO:0000256" key="9">
    <source>
        <dbReference type="ARBA" id="ARBA00049299"/>
    </source>
</evidence>
<comment type="catalytic activity">
    <reaction evidence="9">
        <text>L-threonyl-[protein] + ATP = O-phospho-L-threonyl-[protein] + ADP + H(+)</text>
        <dbReference type="Rhea" id="RHEA:46608"/>
        <dbReference type="Rhea" id="RHEA-COMP:11060"/>
        <dbReference type="Rhea" id="RHEA-COMP:11605"/>
        <dbReference type="ChEBI" id="CHEBI:15378"/>
        <dbReference type="ChEBI" id="CHEBI:30013"/>
        <dbReference type="ChEBI" id="CHEBI:30616"/>
        <dbReference type="ChEBI" id="CHEBI:61977"/>
        <dbReference type="ChEBI" id="CHEBI:456216"/>
        <dbReference type="EC" id="2.7.12.2"/>
    </reaction>
</comment>
<dbReference type="PROSITE" id="PS00107">
    <property type="entry name" value="PROTEIN_KINASE_ATP"/>
    <property type="match status" value="1"/>
</dbReference>
<dbReference type="PROSITE" id="PS50011">
    <property type="entry name" value="PROTEIN_KINASE_DOM"/>
    <property type="match status" value="1"/>
</dbReference>
<keyword evidence="5 11" id="KW-0067">ATP-binding</keyword>
<dbReference type="EMBL" id="SMOL01000401">
    <property type="protein sequence ID" value="KAB2618440.1"/>
    <property type="molecule type" value="Genomic_DNA"/>
</dbReference>
<dbReference type="FunFam" id="3.30.200.20:FF:000265">
    <property type="entry name" value="Mitogen-activated protein kinase kinase 6"/>
    <property type="match status" value="1"/>
</dbReference>
<dbReference type="SMART" id="SM00220">
    <property type="entry name" value="S_TKc"/>
    <property type="match status" value="1"/>
</dbReference>
<comment type="catalytic activity">
    <reaction evidence="8">
        <text>L-seryl-[protein] + ATP = O-phospho-L-seryl-[protein] + ADP + H(+)</text>
        <dbReference type="Rhea" id="RHEA:17989"/>
        <dbReference type="Rhea" id="RHEA-COMP:9863"/>
        <dbReference type="Rhea" id="RHEA-COMP:11604"/>
        <dbReference type="ChEBI" id="CHEBI:15378"/>
        <dbReference type="ChEBI" id="CHEBI:29999"/>
        <dbReference type="ChEBI" id="CHEBI:30616"/>
        <dbReference type="ChEBI" id="CHEBI:83421"/>
        <dbReference type="ChEBI" id="CHEBI:456216"/>
        <dbReference type="EC" id="2.7.12.2"/>
    </reaction>
</comment>
<dbReference type="EC" id="2.7.12.2" evidence="7"/>
<dbReference type="GO" id="GO:0004674">
    <property type="term" value="F:protein serine/threonine kinase activity"/>
    <property type="evidence" value="ECO:0007669"/>
    <property type="project" value="UniProtKB-KW"/>
</dbReference>
<dbReference type="InterPro" id="IPR008271">
    <property type="entry name" value="Ser/Thr_kinase_AS"/>
</dbReference>
<evidence type="ECO:0000256" key="2">
    <source>
        <dbReference type="ARBA" id="ARBA00022679"/>
    </source>
</evidence>
<dbReference type="Proteomes" id="UP000327157">
    <property type="component" value="Chromosome 15"/>
</dbReference>